<dbReference type="EnsemblBacteria" id="ABC20099">
    <property type="protein sequence ID" value="ABC20099"/>
    <property type="gene ID" value="Moth_1798"/>
</dbReference>
<dbReference type="HOGENOM" id="CLU_174612_2_1_9"/>
<proteinExistence type="predicted"/>
<protein>
    <recommendedName>
        <fullName evidence="2">YgiT-type zinc finger domain protein</fullName>
    </recommendedName>
</protein>
<evidence type="ECO:0000313" key="1">
    <source>
        <dbReference type="EMBL" id="ABC20099.1"/>
    </source>
</evidence>
<organism evidence="1">
    <name type="scientific">Moorella thermoacetica (strain ATCC 39073 / JCM 9320)</name>
    <dbReference type="NCBI Taxonomy" id="264732"/>
    <lineage>
        <taxon>Bacteria</taxon>
        <taxon>Bacillati</taxon>
        <taxon>Bacillota</taxon>
        <taxon>Clostridia</taxon>
        <taxon>Neomoorellales</taxon>
        <taxon>Neomoorellaceae</taxon>
        <taxon>Neomoorella</taxon>
    </lineage>
</organism>
<reference evidence="1" key="1">
    <citation type="submission" date="2005-12" db="EMBL/GenBank/DDBJ databases">
        <title>Complete sequence of Moorella thermoacetica ATCC 39073.</title>
        <authorList>
            <consortium name="US DOE Joint Genome Institute"/>
            <person name="Copeland A."/>
            <person name="Lucas S."/>
            <person name="Lapidus A."/>
            <person name="Barry K."/>
            <person name="Detter J.C."/>
            <person name="Glavina T."/>
            <person name="Hammon N."/>
            <person name="Israni S."/>
            <person name="Pitluck S."/>
            <person name="Chertkov O."/>
            <person name="Saunders E.H."/>
            <person name="Brettin T."/>
            <person name="Bruce D."/>
            <person name="Han C."/>
            <person name="Tapia R."/>
            <person name="Gilna P."/>
            <person name="Schmutz J."/>
            <person name="Larimer F."/>
            <person name="Land M."/>
            <person name="Kyrpides N."/>
            <person name="Anderson I."/>
            <person name="Richardson P."/>
            <person name="Ragsdale S."/>
        </authorList>
    </citation>
    <scope>NUCLEOTIDE SEQUENCE</scope>
    <source>
        <strain evidence="1">ATCC 39073</strain>
    </source>
</reference>
<dbReference type="PATRIC" id="fig|264732.11.peg.1950"/>
<dbReference type="EMBL" id="CP000232">
    <property type="protein sequence ID" value="ABC20099.1"/>
    <property type="molecule type" value="Genomic_DNA"/>
</dbReference>
<dbReference type="KEGG" id="mta:Moth_1798"/>
<dbReference type="NCBIfam" id="TIGR03831">
    <property type="entry name" value="YgiT_finger"/>
    <property type="match status" value="1"/>
</dbReference>
<dbReference type="InterPro" id="IPR022453">
    <property type="entry name" value="Znf_MqsA-type"/>
</dbReference>
<dbReference type="eggNOG" id="ENOG5033ASP">
    <property type="taxonomic scope" value="Bacteria"/>
</dbReference>
<dbReference type="OrthoDB" id="9812340at2"/>
<dbReference type="Gene3D" id="3.10.20.860">
    <property type="match status" value="1"/>
</dbReference>
<evidence type="ECO:0008006" key="2">
    <source>
        <dbReference type="Google" id="ProtNLM"/>
    </source>
</evidence>
<sequence>MVSKCYLCGGKTIKKLVTAENWWGDKLTLVEDVPAWVCEDCGEKYFDADVCQVLDAMRETPPVEKRTIRVPVYGFREAAGNI</sequence>
<dbReference type="AlphaFoldDB" id="Q2RHJ0"/>
<dbReference type="CDD" id="cd12870">
    <property type="entry name" value="MqsA"/>
    <property type="match status" value="1"/>
</dbReference>
<accession>Q2RHJ0</accession>
<name>Q2RHJ0_MOOTA</name>
<gene>
    <name evidence="1" type="ordered locus">Moth_1798</name>
</gene>
<dbReference type="STRING" id="264732.Moth_1798"/>